<organism evidence="1 2">
    <name type="scientific">Olea europaea subsp. europaea</name>
    <dbReference type="NCBI Taxonomy" id="158383"/>
    <lineage>
        <taxon>Eukaryota</taxon>
        <taxon>Viridiplantae</taxon>
        <taxon>Streptophyta</taxon>
        <taxon>Embryophyta</taxon>
        <taxon>Tracheophyta</taxon>
        <taxon>Spermatophyta</taxon>
        <taxon>Magnoliopsida</taxon>
        <taxon>eudicotyledons</taxon>
        <taxon>Gunneridae</taxon>
        <taxon>Pentapetalae</taxon>
        <taxon>asterids</taxon>
        <taxon>lamiids</taxon>
        <taxon>Lamiales</taxon>
        <taxon>Oleaceae</taxon>
        <taxon>Oleeae</taxon>
        <taxon>Olea</taxon>
    </lineage>
</organism>
<dbReference type="Gramene" id="OE9A001160T1">
    <property type="protein sequence ID" value="OE9A001160C1"/>
    <property type="gene ID" value="OE9A001160"/>
</dbReference>
<protein>
    <submittedName>
        <fullName evidence="1">Uncharacterized protein</fullName>
    </submittedName>
</protein>
<reference evidence="1 2" key="1">
    <citation type="submission" date="2019-12" db="EMBL/GenBank/DDBJ databases">
        <authorList>
            <person name="Alioto T."/>
            <person name="Alioto T."/>
            <person name="Gomez Garrido J."/>
        </authorList>
    </citation>
    <scope>NUCLEOTIDE SEQUENCE [LARGE SCALE GENOMIC DNA]</scope>
</reference>
<name>A0A8S0V767_OLEEU</name>
<sequence>MSTKDWAEDDVGENQYVVLTEMIVIVQSGAEIFICDQPILTKDFQDFVYQLQLQYQECTVHAPVTGQSATPTWTASRLTCLYATATVDAGPGLTIFTDLKVEG</sequence>
<dbReference type="AlphaFoldDB" id="A0A8S0V767"/>
<gene>
    <name evidence="1" type="ORF">OLEA9_A001160</name>
</gene>
<accession>A0A8S0V767</accession>
<dbReference type="EMBL" id="CACTIH010009289">
    <property type="protein sequence ID" value="CAA3029118.1"/>
    <property type="molecule type" value="Genomic_DNA"/>
</dbReference>
<comment type="caution">
    <text evidence="1">The sequence shown here is derived from an EMBL/GenBank/DDBJ whole genome shotgun (WGS) entry which is preliminary data.</text>
</comment>
<keyword evidence="2" id="KW-1185">Reference proteome</keyword>
<dbReference type="Proteomes" id="UP000594638">
    <property type="component" value="Unassembled WGS sequence"/>
</dbReference>
<evidence type="ECO:0000313" key="2">
    <source>
        <dbReference type="Proteomes" id="UP000594638"/>
    </source>
</evidence>
<proteinExistence type="predicted"/>
<evidence type="ECO:0000313" key="1">
    <source>
        <dbReference type="EMBL" id="CAA3029118.1"/>
    </source>
</evidence>